<evidence type="ECO:0000259" key="4">
    <source>
        <dbReference type="Pfam" id="PF00557"/>
    </source>
</evidence>
<dbReference type="SUPFAM" id="SSF53092">
    <property type="entry name" value="Creatinase/prolidase N-terminal domain"/>
    <property type="match status" value="1"/>
</dbReference>
<dbReference type="CDD" id="cd01085">
    <property type="entry name" value="APP"/>
    <property type="match status" value="1"/>
</dbReference>
<evidence type="ECO:0000313" key="7">
    <source>
        <dbReference type="EMBL" id="GAA4652432.1"/>
    </source>
</evidence>
<dbReference type="InterPro" id="IPR032416">
    <property type="entry name" value="Peptidase_M24_C"/>
</dbReference>
<dbReference type="Pfam" id="PF16188">
    <property type="entry name" value="Peptidase_M24_C"/>
    <property type="match status" value="1"/>
</dbReference>
<dbReference type="InterPro" id="IPR000994">
    <property type="entry name" value="Pept_M24"/>
</dbReference>
<evidence type="ECO:0000313" key="8">
    <source>
        <dbReference type="Proteomes" id="UP001500604"/>
    </source>
</evidence>
<evidence type="ECO:0000256" key="1">
    <source>
        <dbReference type="ARBA" id="ARBA00008766"/>
    </source>
</evidence>
<keyword evidence="7" id="KW-0031">Aminopeptidase</keyword>
<evidence type="ECO:0000259" key="5">
    <source>
        <dbReference type="Pfam" id="PF01321"/>
    </source>
</evidence>
<dbReference type="EMBL" id="BAABFL010000475">
    <property type="protein sequence ID" value="GAA4652432.1"/>
    <property type="molecule type" value="Genomic_DNA"/>
</dbReference>
<dbReference type="RefSeq" id="WP_345198999.1">
    <property type="nucleotide sequence ID" value="NZ_BAABFL010000475.1"/>
</dbReference>
<dbReference type="SUPFAM" id="SSF55920">
    <property type="entry name" value="Creatinase/aminopeptidase"/>
    <property type="match status" value="1"/>
</dbReference>
<dbReference type="InterPro" id="IPR029149">
    <property type="entry name" value="Creatin/AminoP/Spt16_N"/>
</dbReference>
<comment type="similarity">
    <text evidence="1">Belongs to the peptidase M24B family.</text>
</comment>
<keyword evidence="8" id="KW-1185">Reference proteome</keyword>
<organism evidence="7 8">
    <name type="scientific">Kistimonas scapharcae</name>
    <dbReference type="NCBI Taxonomy" id="1036133"/>
    <lineage>
        <taxon>Bacteria</taxon>
        <taxon>Pseudomonadati</taxon>
        <taxon>Pseudomonadota</taxon>
        <taxon>Gammaproteobacteria</taxon>
        <taxon>Oceanospirillales</taxon>
        <taxon>Endozoicomonadaceae</taxon>
        <taxon>Kistimonas</taxon>
    </lineage>
</organism>
<dbReference type="InterPro" id="IPR036005">
    <property type="entry name" value="Creatinase/aminopeptidase-like"/>
</dbReference>
<name>A0ABP8V9K1_9GAMM</name>
<dbReference type="Pfam" id="PF16189">
    <property type="entry name" value="Creatinase_N_2"/>
    <property type="match status" value="1"/>
</dbReference>
<reference evidence="8" key="1">
    <citation type="journal article" date="2019" name="Int. J. Syst. Evol. Microbiol.">
        <title>The Global Catalogue of Microorganisms (GCM) 10K type strain sequencing project: providing services to taxonomists for standard genome sequencing and annotation.</title>
        <authorList>
            <consortium name="The Broad Institute Genomics Platform"/>
            <consortium name="The Broad Institute Genome Sequencing Center for Infectious Disease"/>
            <person name="Wu L."/>
            <person name="Ma J."/>
        </authorList>
    </citation>
    <scope>NUCLEOTIDE SEQUENCE [LARGE SCALE GENOMIC DNA]</scope>
    <source>
        <strain evidence="8">JCM 17805</strain>
    </source>
</reference>
<dbReference type="GO" id="GO:0004177">
    <property type="term" value="F:aminopeptidase activity"/>
    <property type="evidence" value="ECO:0007669"/>
    <property type="project" value="UniProtKB-KW"/>
</dbReference>
<dbReference type="PANTHER" id="PTHR43763">
    <property type="entry name" value="XAA-PRO AMINOPEPTIDASE 1"/>
    <property type="match status" value="1"/>
</dbReference>
<dbReference type="InterPro" id="IPR033740">
    <property type="entry name" value="Pept_M24B"/>
</dbReference>
<keyword evidence="3" id="KW-0378">Hydrolase</keyword>
<gene>
    <name evidence="7" type="ORF">GCM10023116_47160</name>
</gene>
<evidence type="ECO:0000256" key="2">
    <source>
        <dbReference type="ARBA" id="ARBA00022723"/>
    </source>
</evidence>
<dbReference type="Gene3D" id="3.40.350.10">
    <property type="entry name" value="Creatinase/prolidase N-terminal domain"/>
    <property type="match status" value="2"/>
</dbReference>
<evidence type="ECO:0000256" key="3">
    <source>
        <dbReference type="ARBA" id="ARBA00022801"/>
    </source>
</evidence>
<evidence type="ECO:0000259" key="6">
    <source>
        <dbReference type="Pfam" id="PF16188"/>
    </source>
</evidence>
<dbReference type="InterPro" id="IPR000587">
    <property type="entry name" value="Creatinase_N"/>
</dbReference>
<dbReference type="Pfam" id="PF01321">
    <property type="entry name" value="Creatinase_N"/>
    <property type="match status" value="1"/>
</dbReference>
<keyword evidence="2" id="KW-0479">Metal-binding</keyword>
<feature type="domain" description="Peptidase M24 C-terminal" evidence="6">
    <location>
        <begin position="547"/>
        <end position="607"/>
    </location>
</feature>
<dbReference type="Gene3D" id="3.90.230.10">
    <property type="entry name" value="Creatinase/methionine aminopeptidase superfamily"/>
    <property type="match status" value="1"/>
</dbReference>
<dbReference type="PANTHER" id="PTHR43763:SF6">
    <property type="entry name" value="XAA-PRO AMINOPEPTIDASE 1"/>
    <property type="match status" value="1"/>
</dbReference>
<sequence>MSLPSIESIDAASATLAQRLAGIREFMARESLDAFIIPCADQFLGEYLGPDVQRLRWLTGFTGEAAIAVVQPERAAIFVDGRFTVQVRQQVPASLFEYHHLIEEPHLNWLNNTLQPGDRIGFDATLHTYNWYQDAIAAFREKDIQLVELAENPIDRLWNDRPAASDAPGILLDEKYTGRSSEDKRQVLSEMLQKKGLDALVITQPDAVNWLFNIRGGDVPCLPVVLSYAIVYQDGNADLFAPTGKLDDHFYPHAGDGVRLMDIATIEHSLKQLGEDGADVQLDYENSNAWIPLTLLHFGAQVIHGDDPCMVMKAIKNRIEIEGMRQAHLYAGIATTKFLAWLDREVAAGTPTLDEGVLADKIEALLEEQPGYNGCSFETISAVGPNAAMCHYNHTLTTPRTLGQDGLYLIDSGGQFPEGTTDMTRTIKVGDVTDEMCTRYTQVLQGHIRLAATRFPKGTRGIQLDTIARQPLWQAGCDYDHGTGHGVGHFLGVHETPLRMSPQEADSRLEAGMMITIEPGYYKEDAYGLRVENLYVVKPSTIASDVPMLEMESLTLAPIDCRLIKQELLSAEEFQWLDEYHQQVQKLIGPYLDAEEKEWLTLVTRPLAEQQ</sequence>
<comment type="caution">
    <text evidence="7">The sequence shown here is derived from an EMBL/GenBank/DDBJ whole genome shotgun (WGS) entry which is preliminary data.</text>
</comment>
<protein>
    <submittedName>
        <fullName evidence="7">Aminopeptidase P family protein</fullName>
    </submittedName>
</protein>
<feature type="domain" description="Peptidase M24" evidence="4">
    <location>
        <begin position="322"/>
        <end position="538"/>
    </location>
</feature>
<dbReference type="Proteomes" id="UP001500604">
    <property type="component" value="Unassembled WGS sequence"/>
</dbReference>
<accession>A0ABP8V9K1</accession>
<dbReference type="Pfam" id="PF00557">
    <property type="entry name" value="Peptidase_M24"/>
    <property type="match status" value="1"/>
</dbReference>
<keyword evidence="7" id="KW-0645">Protease</keyword>
<dbReference type="InterPro" id="IPR050422">
    <property type="entry name" value="X-Pro_aminopeptidase_P"/>
</dbReference>
<feature type="domain" description="Creatinase N-terminal" evidence="5">
    <location>
        <begin position="19"/>
        <end position="148"/>
    </location>
</feature>
<proteinExistence type="inferred from homology"/>